<evidence type="ECO:0000256" key="3">
    <source>
        <dbReference type="ARBA" id="ARBA00011396"/>
    </source>
</evidence>
<keyword evidence="5" id="KW-0256">Endoplasmic reticulum</keyword>
<evidence type="ECO:0000256" key="7">
    <source>
        <dbReference type="SAM" id="MobiDB-lite"/>
    </source>
</evidence>
<evidence type="ECO:0000256" key="5">
    <source>
        <dbReference type="ARBA" id="ARBA00022824"/>
    </source>
</evidence>
<reference evidence="9" key="1">
    <citation type="submission" date="2022-03" db="EMBL/GenBank/DDBJ databases">
        <authorList>
            <person name="Legras J.-L."/>
            <person name="Devillers H."/>
            <person name="Grondin C."/>
        </authorList>
    </citation>
    <scope>NUCLEOTIDE SEQUENCE</scope>
    <source>
        <strain evidence="9">CLIB 1423</strain>
    </source>
</reference>
<evidence type="ECO:0000313" key="10">
    <source>
        <dbReference type="Proteomes" id="UP000837801"/>
    </source>
</evidence>
<evidence type="ECO:0000313" key="9">
    <source>
        <dbReference type="EMBL" id="CAH2351150.1"/>
    </source>
</evidence>
<proteinExistence type="inferred from homology"/>
<dbReference type="PANTHER" id="PTHR13254">
    <property type="entry name" value="GOLGI AUTOANTIGEN, GOLGIN SUBFAMILY A, 7"/>
    <property type="match status" value="1"/>
</dbReference>
<dbReference type="EMBL" id="CAKXYY010000003">
    <property type="protein sequence ID" value="CAH2351150.1"/>
    <property type="molecule type" value="Genomic_DNA"/>
</dbReference>
<dbReference type="OrthoDB" id="5377273at2759"/>
<dbReference type="GO" id="GO:0005789">
    <property type="term" value="C:endoplasmic reticulum membrane"/>
    <property type="evidence" value="ECO:0007669"/>
    <property type="project" value="UniProtKB-SubCell"/>
</dbReference>
<sequence>MGDDIDGDLSQRKSSGVMEEENKDENEVPVLFFNYHEFVATDPNTVGPQLVINHFPNNHSGLDSSTYRDTRIVRIPRIYSTIDMSDIIPQFSIFPLGEEPNAIIENSASGTLKTYKIEGEYDVNFFGQTSLTPLVPDLITSDELILIVTRINRELYEAFDPYSVWNALDNILELITGTFYSKIVNTFIFETHCKRKLAQLELYIEELNKKYSNIEGKGFKIISLRRSAYLSLDIEIPRPLNIDPR</sequence>
<dbReference type="GO" id="GO:0006612">
    <property type="term" value="P:protein targeting to membrane"/>
    <property type="evidence" value="ECO:0007669"/>
    <property type="project" value="TreeGrafter"/>
</dbReference>
<comment type="subunit">
    <text evidence="3">Interacts with ERF2.</text>
</comment>
<dbReference type="Proteomes" id="UP000837801">
    <property type="component" value="Unassembled WGS sequence"/>
</dbReference>
<protein>
    <recommendedName>
        <fullName evidence="4">Ras modification protein ERF4</fullName>
    </recommendedName>
</protein>
<gene>
    <name evidence="9" type="ORF">CLIB1423_03S00430</name>
</gene>
<comment type="subcellular location">
    <subcellularLocation>
        <location evidence="1">Endoplasmic reticulum membrane</location>
        <topology evidence="1">Peripheral membrane protein</topology>
    </subcellularLocation>
</comment>
<keyword evidence="6" id="KW-0472">Membrane</keyword>
<feature type="region of interest" description="Disordered" evidence="7">
    <location>
        <begin position="1"/>
        <end position="23"/>
    </location>
</feature>
<dbReference type="InterPro" id="IPR051371">
    <property type="entry name" value="Ras_palmitoyltransferase"/>
</dbReference>
<evidence type="ECO:0000259" key="8">
    <source>
        <dbReference type="Pfam" id="PF10256"/>
    </source>
</evidence>
<name>A0A9P0QMI8_9ASCO</name>
<dbReference type="InterPro" id="IPR019383">
    <property type="entry name" value="Golgin_A_7/ERF4"/>
</dbReference>
<comment type="similarity">
    <text evidence="2">Belongs to the ERF4 family.</text>
</comment>
<dbReference type="PANTHER" id="PTHR13254:SF0">
    <property type="entry name" value="GOLGIN SUBFAMILY A MEMBER 7_ERF4 DOMAIN-CONTAINING PROTEIN"/>
    <property type="match status" value="1"/>
</dbReference>
<dbReference type="AlphaFoldDB" id="A0A9P0QMI8"/>
<evidence type="ECO:0000256" key="1">
    <source>
        <dbReference type="ARBA" id="ARBA00004406"/>
    </source>
</evidence>
<organism evidence="9 10">
    <name type="scientific">[Candida] railenensis</name>
    <dbReference type="NCBI Taxonomy" id="45579"/>
    <lineage>
        <taxon>Eukaryota</taxon>
        <taxon>Fungi</taxon>
        <taxon>Dikarya</taxon>
        <taxon>Ascomycota</taxon>
        <taxon>Saccharomycotina</taxon>
        <taxon>Pichiomycetes</taxon>
        <taxon>Debaryomycetaceae</taxon>
        <taxon>Kurtzmaniella</taxon>
    </lineage>
</organism>
<keyword evidence="10" id="KW-1185">Reference proteome</keyword>
<evidence type="ECO:0000256" key="4">
    <source>
        <dbReference type="ARBA" id="ARBA00018463"/>
    </source>
</evidence>
<evidence type="ECO:0000256" key="2">
    <source>
        <dbReference type="ARBA" id="ARBA00007732"/>
    </source>
</evidence>
<accession>A0A9P0QMI8</accession>
<dbReference type="Pfam" id="PF10256">
    <property type="entry name" value="Erf4"/>
    <property type="match status" value="1"/>
</dbReference>
<dbReference type="GO" id="GO:0031211">
    <property type="term" value="C:endoplasmic reticulum palmitoyltransferase complex"/>
    <property type="evidence" value="ECO:0007669"/>
    <property type="project" value="TreeGrafter"/>
</dbReference>
<comment type="caution">
    <text evidence="9">The sequence shown here is derived from an EMBL/GenBank/DDBJ whole genome shotgun (WGS) entry which is preliminary data.</text>
</comment>
<feature type="domain" description="Golgin subfamily A member 7/ERF4" evidence="8">
    <location>
        <begin position="72"/>
        <end position="233"/>
    </location>
</feature>
<evidence type="ECO:0000256" key="6">
    <source>
        <dbReference type="ARBA" id="ARBA00023136"/>
    </source>
</evidence>